<name>A0A0J9VYQ2_FUSO4</name>
<dbReference type="AlphaFoldDB" id="A0A0J9VYQ2"/>
<reference evidence="2" key="2">
    <citation type="journal article" date="2010" name="Nature">
        <title>Comparative genomics reveals mobile pathogenicity chromosomes in Fusarium.</title>
        <authorList>
            <person name="Ma L.J."/>
            <person name="van der Does H.C."/>
            <person name="Borkovich K.A."/>
            <person name="Coleman J.J."/>
            <person name="Daboussi M.J."/>
            <person name="Di Pietro A."/>
            <person name="Dufresne M."/>
            <person name="Freitag M."/>
            <person name="Grabherr M."/>
            <person name="Henrissat B."/>
            <person name="Houterman P.M."/>
            <person name="Kang S."/>
            <person name="Shim W.B."/>
            <person name="Woloshuk C."/>
            <person name="Xie X."/>
            <person name="Xu J.R."/>
            <person name="Antoniw J."/>
            <person name="Baker S.E."/>
            <person name="Bluhm B.H."/>
            <person name="Breakspear A."/>
            <person name="Brown D.W."/>
            <person name="Butchko R.A."/>
            <person name="Chapman S."/>
            <person name="Coulson R."/>
            <person name="Coutinho P.M."/>
            <person name="Danchin E.G."/>
            <person name="Diener A."/>
            <person name="Gale L.R."/>
            <person name="Gardiner D.M."/>
            <person name="Goff S."/>
            <person name="Hammond-Kosack K.E."/>
            <person name="Hilburn K."/>
            <person name="Hua-Van A."/>
            <person name="Jonkers W."/>
            <person name="Kazan K."/>
            <person name="Kodira C.D."/>
            <person name="Koehrsen M."/>
            <person name="Kumar L."/>
            <person name="Lee Y.H."/>
            <person name="Li L."/>
            <person name="Manners J.M."/>
            <person name="Miranda-Saavedra D."/>
            <person name="Mukherjee M."/>
            <person name="Park G."/>
            <person name="Park J."/>
            <person name="Park S.Y."/>
            <person name="Proctor R.H."/>
            <person name="Regev A."/>
            <person name="Ruiz-Roldan M.C."/>
            <person name="Sain D."/>
            <person name="Sakthikumar S."/>
            <person name="Sykes S."/>
            <person name="Schwartz D.C."/>
            <person name="Turgeon B.G."/>
            <person name="Wapinski I."/>
            <person name="Yoder O."/>
            <person name="Young S."/>
            <person name="Zeng Q."/>
            <person name="Zhou S."/>
            <person name="Galagan J."/>
            <person name="Cuomo C.A."/>
            <person name="Kistler H.C."/>
            <person name="Rep M."/>
        </authorList>
    </citation>
    <scope>NUCLEOTIDE SEQUENCE [LARGE SCALE GENOMIC DNA]</scope>
    <source>
        <strain evidence="2">4287</strain>
    </source>
</reference>
<evidence type="ECO:0000313" key="2">
    <source>
        <dbReference type="EMBL" id="KNB15630.1"/>
    </source>
</evidence>
<dbReference type="OrthoDB" id="5428890at2759"/>
<keyword evidence="1" id="KW-0812">Transmembrane</keyword>
<dbReference type="VEuPathDB" id="FungiDB:FOXG_21411"/>
<dbReference type="KEGG" id="fox:FOXG_21411"/>
<proteinExistence type="predicted"/>
<keyword evidence="1" id="KW-1133">Transmembrane helix</keyword>
<accession>A0A0J9VYQ2</accession>
<dbReference type="EMBL" id="DS231716">
    <property type="protein sequence ID" value="KNB15630.1"/>
    <property type="molecule type" value="Genomic_DNA"/>
</dbReference>
<evidence type="ECO:0000256" key="1">
    <source>
        <dbReference type="SAM" id="Phobius"/>
    </source>
</evidence>
<keyword evidence="1" id="KW-0472">Membrane</keyword>
<dbReference type="RefSeq" id="XP_018253675.1">
    <property type="nucleotide sequence ID" value="XM_018401746.1"/>
</dbReference>
<dbReference type="Proteomes" id="UP000009097">
    <property type="component" value="Unassembled WGS sequence"/>
</dbReference>
<gene>
    <name evidence="2" type="ORF">FOXG_21411</name>
</gene>
<reference evidence="2" key="1">
    <citation type="submission" date="2007-04" db="EMBL/GenBank/DDBJ databases">
        <authorList>
            <consortium name="The Broad Institute Genome Sequencing Platform"/>
            <person name="Birren B."/>
            <person name="Lander E."/>
            <person name="Galagan J."/>
            <person name="Nusbaum C."/>
            <person name="Devon K."/>
            <person name="Ma L.-J."/>
            <person name="Jaffe D."/>
            <person name="Butler J."/>
            <person name="Alvarez P."/>
            <person name="Gnerre S."/>
            <person name="Grabherr M."/>
            <person name="Kleber M."/>
            <person name="Mauceli E."/>
            <person name="Brockman W."/>
            <person name="MacCallum I.A."/>
            <person name="Young S."/>
            <person name="LaButti K."/>
            <person name="DeCaprio D."/>
            <person name="Crawford M."/>
            <person name="Koehrsen M."/>
            <person name="Engels R."/>
            <person name="Montgomery P."/>
            <person name="Pearson M."/>
            <person name="Howarth C."/>
            <person name="Larson L."/>
            <person name="White J."/>
            <person name="O'Leary S."/>
            <person name="Kodira C."/>
            <person name="Zeng Q."/>
            <person name="Yandava C."/>
            <person name="Alvarado L."/>
            <person name="Kistler C."/>
            <person name="Shim W.-B."/>
            <person name="Kang S."/>
            <person name="Woloshuk C."/>
        </authorList>
    </citation>
    <scope>NUCLEOTIDE SEQUENCE</scope>
    <source>
        <strain evidence="2">4287</strain>
    </source>
</reference>
<sequence>MGEVLNLKQFYQASAPLSTSESEAFIQTIWRPSRELDMFTLSSYFEFLETERKRESRVDNRAYSQLCFKHVFDVHRIIYENSDKPRPDLQALVQNRLSPFNLEPEVLEDVIVLVIRLVFMVRIEFQNPSHPSPFQLQMQVTQSFQETLRTLQIGPPLREWSMQHELPSWFNVIDLKRKANVRVGWTDYLNEHLTYQSGTLMLFRHIEVLKYMEASAILGNFFSLEFLRETQRSLLLFFPVIEGKYDGQDYLDWLQNRWPIEEWQGSLTGHDPNSHISRFYKDFPTWHHNLSCLLSISNNQQSWNIQRLWYDDRDQTLWWTRWCSVTVIFLFILFGLIKSITDILLVGIAAHS</sequence>
<evidence type="ECO:0000313" key="3">
    <source>
        <dbReference type="Proteomes" id="UP000009097"/>
    </source>
</evidence>
<protein>
    <submittedName>
        <fullName evidence="2">Uncharacterized protein</fullName>
    </submittedName>
</protein>
<dbReference type="GeneID" id="28962117"/>
<feature type="transmembrane region" description="Helical" evidence="1">
    <location>
        <begin position="318"/>
        <end position="337"/>
    </location>
</feature>
<organism evidence="2 3">
    <name type="scientific">Fusarium oxysporum f. sp. lycopersici (strain 4287 / CBS 123668 / FGSC 9935 / NRRL 34936)</name>
    <name type="common">Fusarium vascular wilt of tomato</name>
    <dbReference type="NCBI Taxonomy" id="426428"/>
    <lineage>
        <taxon>Eukaryota</taxon>
        <taxon>Fungi</taxon>
        <taxon>Dikarya</taxon>
        <taxon>Ascomycota</taxon>
        <taxon>Pezizomycotina</taxon>
        <taxon>Sordariomycetes</taxon>
        <taxon>Hypocreomycetidae</taxon>
        <taxon>Hypocreales</taxon>
        <taxon>Nectriaceae</taxon>
        <taxon>Fusarium</taxon>
        <taxon>Fusarium oxysporum species complex</taxon>
    </lineage>
</organism>